<organism evidence="1">
    <name type="scientific">Oryza nivara</name>
    <name type="common">Indian wild rice</name>
    <name type="synonym">Oryza sativa f. spontanea</name>
    <dbReference type="NCBI Taxonomy" id="4536"/>
    <lineage>
        <taxon>Eukaryota</taxon>
        <taxon>Viridiplantae</taxon>
        <taxon>Streptophyta</taxon>
        <taxon>Embryophyta</taxon>
        <taxon>Tracheophyta</taxon>
        <taxon>Spermatophyta</taxon>
        <taxon>Magnoliopsida</taxon>
        <taxon>Liliopsida</taxon>
        <taxon>Poales</taxon>
        <taxon>Poaceae</taxon>
        <taxon>BOP clade</taxon>
        <taxon>Oryzoideae</taxon>
        <taxon>Oryzeae</taxon>
        <taxon>Oryzinae</taxon>
        <taxon>Oryza</taxon>
    </lineage>
</organism>
<dbReference type="STRING" id="4536.A0A0E0G0T6"/>
<proteinExistence type="predicted"/>
<accession>A0A0E0G0T6</accession>
<keyword evidence="2" id="KW-1185">Reference proteome</keyword>
<evidence type="ECO:0000313" key="1">
    <source>
        <dbReference type="EnsemblPlants" id="ONIVA02G02800.1"/>
    </source>
</evidence>
<reference evidence="1" key="2">
    <citation type="submission" date="2018-04" db="EMBL/GenBank/DDBJ databases">
        <title>OnivRS2 (Oryza nivara Reference Sequence Version 2).</title>
        <authorList>
            <person name="Zhang J."/>
            <person name="Kudrna D."/>
            <person name="Lee S."/>
            <person name="Talag J."/>
            <person name="Rajasekar S."/>
            <person name="Welchert J."/>
            <person name="Hsing Y.-I."/>
            <person name="Wing R.A."/>
        </authorList>
    </citation>
    <scope>NUCLEOTIDE SEQUENCE [LARGE SCALE GENOMIC DNA]</scope>
    <source>
        <strain evidence="1">SL10</strain>
    </source>
</reference>
<dbReference type="EnsemblPlants" id="ONIVA02G02800.1">
    <property type="protein sequence ID" value="ONIVA02G02800.1"/>
    <property type="gene ID" value="ONIVA02G02800"/>
</dbReference>
<name>A0A0E0G0T6_ORYNI</name>
<dbReference type="Proteomes" id="UP000006591">
    <property type="component" value="Chromosome 2"/>
</dbReference>
<dbReference type="HOGENOM" id="CLU_1963124_0_0_1"/>
<dbReference type="AlphaFoldDB" id="A0A0E0G0T6"/>
<evidence type="ECO:0000313" key="2">
    <source>
        <dbReference type="Proteomes" id="UP000006591"/>
    </source>
</evidence>
<reference evidence="1" key="1">
    <citation type="submission" date="2015-04" db="UniProtKB">
        <authorList>
            <consortium name="EnsemblPlants"/>
        </authorList>
    </citation>
    <scope>IDENTIFICATION</scope>
    <source>
        <strain evidence="1">SL10</strain>
    </source>
</reference>
<dbReference type="Gramene" id="ONIVA02G02800.1">
    <property type="protein sequence ID" value="ONIVA02G02800.1"/>
    <property type="gene ID" value="ONIVA02G02800"/>
</dbReference>
<protein>
    <submittedName>
        <fullName evidence="1">Uncharacterized protein</fullName>
    </submittedName>
</protein>
<sequence>MAPGRFVTSSMEAFSKLLVCGHPPCRHRSNAPSAAGLPPPRCCCDSTEEFAAGRGFIRPRLGLGNLLVDVRLGLGNLLIDVEREGSDRRADTGPSPPRRCDFTEFMAMASPKRQWDTMIILCNHSPSD</sequence>